<dbReference type="EMBL" id="VRSW01000001">
    <property type="protein sequence ID" value="TXK05491.1"/>
    <property type="molecule type" value="Genomic_DNA"/>
</dbReference>
<dbReference type="InterPro" id="IPR020846">
    <property type="entry name" value="MFS_dom"/>
</dbReference>
<reference evidence="7 8" key="1">
    <citation type="submission" date="2019-08" db="EMBL/GenBank/DDBJ databases">
        <authorList>
            <person name="Dong K."/>
        </authorList>
    </citation>
    <scope>NUCLEOTIDE SEQUENCE [LARGE SCALE GENOMIC DNA]</scope>
    <source>
        <strain evidence="7 8">M4-8</strain>
    </source>
</reference>
<evidence type="ECO:0000313" key="8">
    <source>
        <dbReference type="Proteomes" id="UP000321196"/>
    </source>
</evidence>
<feature type="transmembrane region" description="Helical" evidence="5">
    <location>
        <begin position="187"/>
        <end position="210"/>
    </location>
</feature>
<feature type="transmembrane region" description="Helical" evidence="5">
    <location>
        <begin position="26"/>
        <end position="52"/>
    </location>
</feature>
<dbReference type="SUPFAM" id="SSF103473">
    <property type="entry name" value="MFS general substrate transporter"/>
    <property type="match status" value="1"/>
</dbReference>
<proteinExistence type="predicted"/>
<feature type="transmembrane region" description="Helical" evidence="5">
    <location>
        <begin position="158"/>
        <end position="181"/>
    </location>
</feature>
<dbReference type="InterPro" id="IPR036259">
    <property type="entry name" value="MFS_trans_sf"/>
</dbReference>
<evidence type="ECO:0000256" key="4">
    <source>
        <dbReference type="ARBA" id="ARBA00023136"/>
    </source>
</evidence>
<keyword evidence="8" id="KW-1185">Reference proteome</keyword>
<dbReference type="RefSeq" id="WP_147824302.1">
    <property type="nucleotide sequence ID" value="NZ_BAAARG010000001.1"/>
</dbReference>
<organism evidence="7 8">
    <name type="scientific">Microbacterium mitrae</name>
    <dbReference type="NCBI Taxonomy" id="664640"/>
    <lineage>
        <taxon>Bacteria</taxon>
        <taxon>Bacillati</taxon>
        <taxon>Actinomycetota</taxon>
        <taxon>Actinomycetes</taxon>
        <taxon>Micrococcales</taxon>
        <taxon>Microbacteriaceae</taxon>
        <taxon>Microbacterium</taxon>
    </lineage>
</organism>
<feature type="transmembrane region" description="Helical" evidence="5">
    <location>
        <begin position="358"/>
        <end position="381"/>
    </location>
</feature>
<feature type="transmembrane region" description="Helical" evidence="5">
    <location>
        <begin position="115"/>
        <end position="137"/>
    </location>
</feature>
<feature type="transmembrane region" description="Helical" evidence="5">
    <location>
        <begin position="298"/>
        <end position="318"/>
    </location>
</feature>
<feature type="domain" description="Major facilitator superfamily (MFS) profile" evidence="6">
    <location>
        <begin position="235"/>
        <end position="414"/>
    </location>
</feature>
<evidence type="ECO:0000259" key="6">
    <source>
        <dbReference type="PROSITE" id="PS50850"/>
    </source>
</evidence>
<dbReference type="Gene3D" id="1.20.1250.20">
    <property type="entry name" value="MFS general substrate transporter like domains"/>
    <property type="match status" value="1"/>
</dbReference>
<evidence type="ECO:0000256" key="1">
    <source>
        <dbReference type="ARBA" id="ARBA00004651"/>
    </source>
</evidence>
<dbReference type="GO" id="GO:0005886">
    <property type="term" value="C:plasma membrane"/>
    <property type="evidence" value="ECO:0007669"/>
    <property type="project" value="UniProtKB-SubCell"/>
</dbReference>
<keyword evidence="3 5" id="KW-1133">Transmembrane helix</keyword>
<feature type="transmembrane region" description="Helical" evidence="5">
    <location>
        <begin position="58"/>
        <end position="81"/>
    </location>
</feature>
<sequence>MSSSPTAPAEPQADQPQSLIAQAGKLYFPIALIARLPFAMNVVGVLTLVVAARGSIATGGYTAAAVGLGTALAGPLLGAAADRFGQRYVMLLSGLGNAVALLVMAWVAFAPVSDGWLLAVAVLVGATAPQVGPMSRTRLVTYITRMPKEKRGKTLQSTFAYESAVDEIVFIFGPVIVGLLATTLNPAAPLIGAAILTLVFVTAFALHHSANVTLHEDRASQHIAQAPARELFRFRIMVVVLGMLATGFFFGATLTSLTSWMEDRGAAEQTGLLYGLMGVTSAALALGVALFPARFSLTARWLTFASIMTAGSVLIAFADSMPTMMIALAITGIGIGPVIVNGYTLATERTPRGRSATVMTMMGSAVVVGQSAASAIVGAIAEGAGSAVALWAPLTSAAILLLLGVANAAITRSR</sequence>
<comment type="caution">
    <text evidence="7">The sequence shown here is derived from an EMBL/GenBank/DDBJ whole genome shotgun (WGS) entry which is preliminary data.</text>
</comment>
<keyword evidence="4 5" id="KW-0472">Membrane</keyword>
<dbReference type="PROSITE" id="PS50850">
    <property type="entry name" value="MFS"/>
    <property type="match status" value="1"/>
</dbReference>
<evidence type="ECO:0000256" key="3">
    <source>
        <dbReference type="ARBA" id="ARBA00022989"/>
    </source>
</evidence>
<protein>
    <submittedName>
        <fullName evidence="7">MFS transporter</fullName>
    </submittedName>
</protein>
<feature type="transmembrane region" description="Helical" evidence="5">
    <location>
        <begin position="387"/>
        <end position="410"/>
    </location>
</feature>
<keyword evidence="2 5" id="KW-0812">Transmembrane</keyword>
<gene>
    <name evidence="7" type="ORF">FVP60_00340</name>
</gene>
<dbReference type="PANTHER" id="PTHR23542:SF1">
    <property type="entry name" value="MAJOR FACILITATOR SUPERFAMILY (MFS) PROFILE DOMAIN-CONTAINING PROTEIN"/>
    <property type="match status" value="1"/>
</dbReference>
<accession>A0A5C8HR83</accession>
<evidence type="ECO:0000313" key="7">
    <source>
        <dbReference type="EMBL" id="TXK05491.1"/>
    </source>
</evidence>
<evidence type="ECO:0000256" key="5">
    <source>
        <dbReference type="SAM" id="Phobius"/>
    </source>
</evidence>
<dbReference type="Proteomes" id="UP000321196">
    <property type="component" value="Unassembled WGS sequence"/>
</dbReference>
<dbReference type="Pfam" id="PF07690">
    <property type="entry name" value="MFS_1"/>
    <property type="match status" value="1"/>
</dbReference>
<feature type="transmembrane region" description="Helical" evidence="5">
    <location>
        <begin position="231"/>
        <end position="252"/>
    </location>
</feature>
<name>A0A5C8HR83_9MICO</name>
<dbReference type="OrthoDB" id="9180256at2"/>
<comment type="subcellular location">
    <subcellularLocation>
        <location evidence="1">Cell membrane</location>
        <topology evidence="1">Multi-pass membrane protein</topology>
    </subcellularLocation>
</comment>
<dbReference type="AlphaFoldDB" id="A0A5C8HR83"/>
<feature type="transmembrane region" description="Helical" evidence="5">
    <location>
        <begin position="88"/>
        <end position="109"/>
    </location>
</feature>
<dbReference type="GO" id="GO:0022857">
    <property type="term" value="F:transmembrane transporter activity"/>
    <property type="evidence" value="ECO:0007669"/>
    <property type="project" value="InterPro"/>
</dbReference>
<evidence type="ECO:0000256" key="2">
    <source>
        <dbReference type="ARBA" id="ARBA00022692"/>
    </source>
</evidence>
<feature type="transmembrane region" description="Helical" evidence="5">
    <location>
        <begin position="272"/>
        <end position="291"/>
    </location>
</feature>
<feature type="transmembrane region" description="Helical" evidence="5">
    <location>
        <begin position="324"/>
        <end position="346"/>
    </location>
</feature>
<dbReference type="InterPro" id="IPR011701">
    <property type="entry name" value="MFS"/>
</dbReference>
<dbReference type="PANTHER" id="PTHR23542">
    <property type="match status" value="1"/>
</dbReference>